<dbReference type="InterPro" id="IPR005467">
    <property type="entry name" value="His_kinase_dom"/>
</dbReference>
<evidence type="ECO:0000256" key="1">
    <source>
        <dbReference type="ARBA" id="ARBA00000085"/>
    </source>
</evidence>
<evidence type="ECO:0000256" key="5">
    <source>
        <dbReference type="ARBA" id="ARBA00022692"/>
    </source>
</evidence>
<dbReference type="SMART" id="SM00388">
    <property type="entry name" value="HisKA"/>
    <property type="match status" value="1"/>
</dbReference>
<feature type="domain" description="Histidine kinase" evidence="9">
    <location>
        <begin position="216"/>
        <end position="422"/>
    </location>
</feature>
<dbReference type="KEGG" id="chu:CHU_2731"/>
<keyword evidence="5 8" id="KW-0812">Transmembrane</keyword>
<evidence type="ECO:0000256" key="6">
    <source>
        <dbReference type="ARBA" id="ARBA00022777"/>
    </source>
</evidence>
<keyword evidence="7 8" id="KW-1133">Transmembrane helix</keyword>
<keyword evidence="8" id="KW-0472">Membrane</keyword>
<dbReference type="Pfam" id="PF02518">
    <property type="entry name" value="HATPase_c"/>
    <property type="match status" value="1"/>
</dbReference>
<dbReference type="SUPFAM" id="SSF47384">
    <property type="entry name" value="Homodimeric domain of signal transducing histidine kinase"/>
    <property type="match status" value="1"/>
</dbReference>
<dbReference type="CDD" id="cd00075">
    <property type="entry name" value="HATPase"/>
    <property type="match status" value="1"/>
</dbReference>
<dbReference type="InterPro" id="IPR036890">
    <property type="entry name" value="HATPase_C_sf"/>
</dbReference>
<dbReference type="InterPro" id="IPR003594">
    <property type="entry name" value="HATPase_dom"/>
</dbReference>
<evidence type="ECO:0000256" key="2">
    <source>
        <dbReference type="ARBA" id="ARBA00012438"/>
    </source>
</evidence>
<dbReference type="Gene3D" id="3.30.565.10">
    <property type="entry name" value="Histidine kinase-like ATPase, C-terminal domain"/>
    <property type="match status" value="1"/>
</dbReference>
<dbReference type="InterPro" id="IPR003661">
    <property type="entry name" value="HisK_dim/P_dom"/>
</dbReference>
<protein>
    <recommendedName>
        <fullName evidence="2">histidine kinase</fullName>
        <ecNumber evidence="2">2.7.13.3</ecNumber>
    </recommendedName>
</protein>
<dbReference type="AlphaFoldDB" id="A0A6N4SUI7"/>
<evidence type="ECO:0000256" key="3">
    <source>
        <dbReference type="ARBA" id="ARBA00022553"/>
    </source>
</evidence>
<evidence type="ECO:0000256" key="8">
    <source>
        <dbReference type="SAM" id="Phobius"/>
    </source>
</evidence>
<dbReference type="PROSITE" id="PS50109">
    <property type="entry name" value="HIS_KIN"/>
    <property type="match status" value="1"/>
</dbReference>
<keyword evidence="11" id="KW-1185">Reference proteome</keyword>
<dbReference type="Pfam" id="PF00512">
    <property type="entry name" value="HisKA"/>
    <property type="match status" value="1"/>
</dbReference>
<reference evidence="10 11" key="1">
    <citation type="journal article" date="2007" name="Appl. Environ. Microbiol.">
        <title>Genome sequence of the cellulolytic gliding bacterium Cytophaga hutchinsonii.</title>
        <authorList>
            <person name="Xie G."/>
            <person name="Bruce D.C."/>
            <person name="Challacombe J.F."/>
            <person name="Chertkov O."/>
            <person name="Detter J.C."/>
            <person name="Gilna P."/>
            <person name="Han C.S."/>
            <person name="Lucas S."/>
            <person name="Misra M."/>
            <person name="Myers G.L."/>
            <person name="Richardson P."/>
            <person name="Tapia R."/>
            <person name="Thayer N."/>
            <person name="Thompson L.S."/>
            <person name="Brettin T.S."/>
            <person name="Henrissat B."/>
            <person name="Wilson D.B."/>
            <person name="McBride M.J."/>
        </authorList>
    </citation>
    <scope>NUCLEOTIDE SEQUENCE [LARGE SCALE GENOMIC DNA]</scope>
    <source>
        <strain evidence="11">ATCC 33406 / DSM 1761 / CIP 103989 / NBRC 15051 / NCIMB 9469 / D465</strain>
    </source>
</reference>
<comment type="catalytic activity">
    <reaction evidence="1">
        <text>ATP + protein L-histidine = ADP + protein N-phospho-L-histidine.</text>
        <dbReference type="EC" id="2.7.13.3"/>
    </reaction>
</comment>
<evidence type="ECO:0000256" key="7">
    <source>
        <dbReference type="ARBA" id="ARBA00022989"/>
    </source>
</evidence>
<dbReference type="InterPro" id="IPR036097">
    <property type="entry name" value="HisK_dim/P_sf"/>
</dbReference>
<dbReference type="EC" id="2.7.13.3" evidence="2"/>
<keyword evidence="4" id="KW-0808">Transferase</keyword>
<dbReference type="CDD" id="cd00082">
    <property type="entry name" value="HisKA"/>
    <property type="match status" value="1"/>
</dbReference>
<feature type="transmembrane region" description="Helical" evidence="8">
    <location>
        <begin position="9"/>
        <end position="30"/>
    </location>
</feature>
<proteinExistence type="predicted"/>
<accession>A0A6N4SUI7</accession>
<feature type="transmembrane region" description="Helical" evidence="8">
    <location>
        <begin position="127"/>
        <end position="149"/>
    </location>
</feature>
<dbReference type="GO" id="GO:0005886">
    <property type="term" value="C:plasma membrane"/>
    <property type="evidence" value="ECO:0007669"/>
    <property type="project" value="TreeGrafter"/>
</dbReference>
<dbReference type="SUPFAM" id="SSF55874">
    <property type="entry name" value="ATPase domain of HSP90 chaperone/DNA topoisomerase II/histidine kinase"/>
    <property type="match status" value="1"/>
</dbReference>
<dbReference type="OrthoDB" id="1522504at2"/>
<evidence type="ECO:0000313" key="10">
    <source>
        <dbReference type="EMBL" id="ABG59981.1"/>
    </source>
</evidence>
<name>A0A6N4SUI7_CYTH3</name>
<evidence type="ECO:0000259" key="9">
    <source>
        <dbReference type="PROSITE" id="PS50109"/>
    </source>
</evidence>
<organism evidence="10 11">
    <name type="scientific">Cytophaga hutchinsonii (strain ATCC 33406 / DSM 1761 / CIP 103989 / NBRC 15051 / NCIMB 9469 / D465)</name>
    <dbReference type="NCBI Taxonomy" id="269798"/>
    <lineage>
        <taxon>Bacteria</taxon>
        <taxon>Pseudomonadati</taxon>
        <taxon>Bacteroidota</taxon>
        <taxon>Cytophagia</taxon>
        <taxon>Cytophagales</taxon>
        <taxon>Cytophagaceae</taxon>
        <taxon>Cytophaga</taxon>
    </lineage>
</organism>
<evidence type="ECO:0000313" key="11">
    <source>
        <dbReference type="Proteomes" id="UP000001822"/>
    </source>
</evidence>
<dbReference type="RefSeq" id="WP_011586091.1">
    <property type="nucleotide sequence ID" value="NC_008255.1"/>
</dbReference>
<dbReference type="EMBL" id="CP000383">
    <property type="protein sequence ID" value="ABG59981.1"/>
    <property type="molecule type" value="Genomic_DNA"/>
</dbReference>
<dbReference type="GO" id="GO:0000155">
    <property type="term" value="F:phosphorelay sensor kinase activity"/>
    <property type="evidence" value="ECO:0007669"/>
    <property type="project" value="InterPro"/>
</dbReference>
<sequence length="422" mass="49315">MKLTAKSSIYYLIYTLFIFTIGTVLFYFLIRNVLFNAIDEALHQEKDQVIENLRYEKEFKEIQNSDFIEIIQVGKDSKVYDRFYTISIYNSKRKENIDYRELKSVYKHGDNFYEITIRQPLSEAESLINSILPIEVALFFGLIVGVLLINRFISNKIWQPFYDLVERLKNYDLVNIKIIPYYKSNVDEFDELSESVEKMTTRIYKDFNSQKEFNENSSHELQTPLAIIRNKLELLIQSKNLKDEDMVLIESVFYTINRLTQLNKGLILLSKIENNQYSELTRINIGQLLETLLISFEELINERNIIVQLNILKVIIIPANQILIETLFFNLISNAIKHNIEDAGTITITLSKDMLEISNTGNELPVEAERMFERFLKSSTSEMSVGLGLSIVKKICDLYKFKISYTCVNKIHTTRIEFSPPA</sequence>
<dbReference type="PANTHER" id="PTHR45436">
    <property type="entry name" value="SENSOR HISTIDINE KINASE YKOH"/>
    <property type="match status" value="1"/>
</dbReference>
<keyword evidence="6 10" id="KW-0418">Kinase</keyword>
<dbReference type="Gene3D" id="1.10.287.130">
    <property type="match status" value="1"/>
</dbReference>
<keyword evidence="3" id="KW-0597">Phosphoprotein</keyword>
<gene>
    <name evidence="10" type="ordered locus">CHU_2731</name>
</gene>
<evidence type="ECO:0000256" key="4">
    <source>
        <dbReference type="ARBA" id="ARBA00022679"/>
    </source>
</evidence>
<dbReference type="PANTHER" id="PTHR45436:SF5">
    <property type="entry name" value="SENSOR HISTIDINE KINASE TRCS"/>
    <property type="match status" value="1"/>
</dbReference>
<dbReference type="SMART" id="SM00387">
    <property type="entry name" value="HATPase_c"/>
    <property type="match status" value="1"/>
</dbReference>
<dbReference type="Proteomes" id="UP000001822">
    <property type="component" value="Chromosome"/>
</dbReference>
<dbReference type="InterPro" id="IPR050428">
    <property type="entry name" value="TCS_sensor_his_kinase"/>
</dbReference>